<comment type="caution">
    <text evidence="1">The sequence shown here is derived from an EMBL/GenBank/DDBJ whole genome shotgun (WGS) entry which is preliminary data.</text>
</comment>
<accession>A0AAD9X2F1</accession>
<gene>
    <name evidence="1" type="ORF">Ddye_011396</name>
</gene>
<dbReference type="Proteomes" id="UP001280121">
    <property type="component" value="Unassembled WGS sequence"/>
</dbReference>
<organism evidence="1 2">
    <name type="scientific">Dipteronia dyeriana</name>
    <dbReference type="NCBI Taxonomy" id="168575"/>
    <lineage>
        <taxon>Eukaryota</taxon>
        <taxon>Viridiplantae</taxon>
        <taxon>Streptophyta</taxon>
        <taxon>Embryophyta</taxon>
        <taxon>Tracheophyta</taxon>
        <taxon>Spermatophyta</taxon>
        <taxon>Magnoliopsida</taxon>
        <taxon>eudicotyledons</taxon>
        <taxon>Gunneridae</taxon>
        <taxon>Pentapetalae</taxon>
        <taxon>rosids</taxon>
        <taxon>malvids</taxon>
        <taxon>Sapindales</taxon>
        <taxon>Sapindaceae</taxon>
        <taxon>Hippocastanoideae</taxon>
        <taxon>Acereae</taxon>
        <taxon>Dipteronia</taxon>
    </lineage>
</organism>
<dbReference type="AlphaFoldDB" id="A0AAD9X2F1"/>
<proteinExistence type="predicted"/>
<evidence type="ECO:0000313" key="1">
    <source>
        <dbReference type="EMBL" id="KAK2651540.1"/>
    </source>
</evidence>
<reference evidence="1" key="1">
    <citation type="journal article" date="2023" name="Plant J.">
        <title>Genome sequences and population genomics provide insights into the demographic history, inbreeding, and mutation load of two 'living fossil' tree species of Dipteronia.</title>
        <authorList>
            <person name="Feng Y."/>
            <person name="Comes H.P."/>
            <person name="Chen J."/>
            <person name="Zhu S."/>
            <person name="Lu R."/>
            <person name="Zhang X."/>
            <person name="Li P."/>
            <person name="Qiu J."/>
            <person name="Olsen K.M."/>
            <person name="Qiu Y."/>
        </authorList>
    </citation>
    <scope>NUCLEOTIDE SEQUENCE</scope>
    <source>
        <strain evidence="1">KIB01</strain>
    </source>
</reference>
<name>A0AAD9X2F1_9ROSI</name>
<evidence type="ECO:0000313" key="2">
    <source>
        <dbReference type="Proteomes" id="UP001280121"/>
    </source>
</evidence>
<protein>
    <submittedName>
        <fullName evidence="1">Uncharacterized protein</fullName>
    </submittedName>
</protein>
<sequence length="108" mass="12322">MTIVGNGERADLWYDIYVEGKPLKKAFPRCSALANKKSCVIQGFGNKPGVNWMWNIQSRHSLFDWEKDQGSCFNACLACIQVQRNIFDSIAWSDNPLVCSLLDHLERL</sequence>
<keyword evidence="2" id="KW-1185">Reference proteome</keyword>
<dbReference type="EMBL" id="JANJYI010000004">
    <property type="protein sequence ID" value="KAK2651540.1"/>
    <property type="molecule type" value="Genomic_DNA"/>
</dbReference>